<dbReference type="OrthoDB" id="3046016at2759"/>
<accession>A0A811LMW4</accession>
<dbReference type="UniPathway" id="UPA00792"/>
<comment type="caution">
    <text evidence="1">The sequence shown here is derived from an EMBL/GenBank/DDBJ whole genome shotgun (WGS) entry which is preliminary data.</text>
</comment>
<dbReference type="SUPFAM" id="SSF52540">
    <property type="entry name" value="P-loop containing nucleoside triphosphate hydrolases"/>
    <property type="match status" value="1"/>
</dbReference>
<dbReference type="PANTHER" id="PTHR14690:SF0">
    <property type="entry name" value="IQ MOTIF CONTAINING WITH AAA DOMAIN 1"/>
    <property type="match status" value="1"/>
</dbReference>
<dbReference type="InterPro" id="IPR000048">
    <property type="entry name" value="IQ_motif_EF-hand-BS"/>
</dbReference>
<dbReference type="PANTHER" id="PTHR14690">
    <property type="entry name" value="IQ MOTIF CONTAINING WITH AAA DOMAIN 1"/>
    <property type="match status" value="1"/>
</dbReference>
<dbReference type="Proteomes" id="UP000783686">
    <property type="component" value="Unassembled WGS sequence"/>
</dbReference>
<evidence type="ECO:0000313" key="1">
    <source>
        <dbReference type="EMBL" id="CAD5229075.1"/>
    </source>
</evidence>
<name>A0A811LMW4_9BILA</name>
<dbReference type="Pfam" id="PF00612">
    <property type="entry name" value="IQ"/>
    <property type="match status" value="1"/>
</dbReference>
<protein>
    <recommendedName>
        <fullName evidence="3">ATPase AAA-type core domain-containing protein</fullName>
    </recommendedName>
</protein>
<sequence>MFTIDVEAESLSPVKQPSINNYHLISLETADKNILCKSSKKDLIEILSSLKKFEAKVTDKLIQRFRRLTKDTVKVSVICLTVFSLYCQAIRLADHLITIEPNQTSQNILLYLIRRFYDFFWKNTYMLGPKNDFIFDKTACHLRIPKHNITVSLSCQALHFNRLFVCRQRHMAEMSMIKQKQLRKEALQKDKEVTYDQLPWDPVDMKAVQDDFLRSELLDLDDACIIIQCAERMYQAHARGIYMVEVRKKAMDLHNKDVEVDPEVAARKIQARTRGFLARKSTKLLRESENTVLGISPISLIKQRSNFNHGLSSYPPASPLFSCVDSTSGQPLATFEFTFKAPKSIQHVIDQLHNSIFASDPLENILENNGHQKLGYGRFNSQTESLFSKLLNLGVVLLGPEPCAQFDELISYTVEVTEGKEQLYWDLRSYLYMVAIIPNVLSTWQDNVFKKRNILLVGSKQSGRHAWARAMAQKCGAVHIIINGKSLPRRKRSKIIEKIQQFCILDKNVFVIFDTMDIYNEKYIKKSSHIKKFLFNLLETWTTELENNIQIIGISVKANLEEKVMDLFPITVTIGVPKPSEKIEVIAERLSKRHENSKSEFMPSRLIELNKSTKNLNIGMTMEKIDKKQQRRNASSHY</sequence>
<dbReference type="Proteomes" id="UP000614601">
    <property type="component" value="Unassembled WGS sequence"/>
</dbReference>
<dbReference type="PROSITE" id="PS50096">
    <property type="entry name" value="IQ"/>
    <property type="match status" value="1"/>
</dbReference>
<keyword evidence="2" id="KW-1185">Reference proteome</keyword>
<dbReference type="AlphaFoldDB" id="A0A811LMW4"/>
<dbReference type="EMBL" id="CAJFDH010000006">
    <property type="protein sequence ID" value="CAD5229075.1"/>
    <property type="molecule type" value="Genomic_DNA"/>
</dbReference>
<evidence type="ECO:0000313" key="2">
    <source>
        <dbReference type="Proteomes" id="UP000614601"/>
    </source>
</evidence>
<dbReference type="Gene3D" id="1.10.8.60">
    <property type="match status" value="1"/>
</dbReference>
<dbReference type="InterPro" id="IPR052267">
    <property type="entry name" value="N-DRC_Component"/>
</dbReference>
<dbReference type="InterPro" id="IPR027417">
    <property type="entry name" value="P-loop_NTPase"/>
</dbReference>
<gene>
    <name evidence="1" type="ORF">BOKJ2_LOCUS13134</name>
</gene>
<evidence type="ECO:0008006" key="3">
    <source>
        <dbReference type="Google" id="ProtNLM"/>
    </source>
</evidence>
<dbReference type="Gene3D" id="3.40.50.300">
    <property type="entry name" value="P-loop containing nucleotide triphosphate hydrolases"/>
    <property type="match status" value="1"/>
</dbReference>
<dbReference type="Gene3D" id="1.20.5.190">
    <property type="match status" value="1"/>
</dbReference>
<proteinExistence type="predicted"/>
<reference evidence="1" key="1">
    <citation type="submission" date="2020-09" db="EMBL/GenBank/DDBJ databases">
        <authorList>
            <person name="Kikuchi T."/>
        </authorList>
    </citation>
    <scope>NUCLEOTIDE SEQUENCE</scope>
    <source>
        <strain evidence="1">SH1</strain>
    </source>
</reference>
<organism evidence="1 2">
    <name type="scientific">Bursaphelenchus okinawaensis</name>
    <dbReference type="NCBI Taxonomy" id="465554"/>
    <lineage>
        <taxon>Eukaryota</taxon>
        <taxon>Metazoa</taxon>
        <taxon>Ecdysozoa</taxon>
        <taxon>Nematoda</taxon>
        <taxon>Chromadorea</taxon>
        <taxon>Rhabditida</taxon>
        <taxon>Tylenchina</taxon>
        <taxon>Tylenchomorpha</taxon>
        <taxon>Aphelenchoidea</taxon>
        <taxon>Aphelenchoididae</taxon>
        <taxon>Bursaphelenchus</taxon>
    </lineage>
</organism>
<dbReference type="EMBL" id="CAJFCW020000006">
    <property type="protein sequence ID" value="CAG9125696.1"/>
    <property type="molecule type" value="Genomic_DNA"/>
</dbReference>